<feature type="transmembrane region" description="Helical" evidence="10">
    <location>
        <begin position="328"/>
        <end position="348"/>
    </location>
</feature>
<feature type="transmembrane region" description="Helical" evidence="10">
    <location>
        <begin position="458"/>
        <end position="479"/>
    </location>
</feature>
<comment type="similarity">
    <text evidence="3 10">Belongs to the ALG6/ALG8 glucosyltransferase family.</text>
</comment>
<keyword evidence="9 10" id="KW-0472">Membrane</keyword>
<accession>A0AB34K0C5</accession>
<keyword evidence="6 10" id="KW-0812">Transmembrane</keyword>
<organism evidence="12 13">
    <name type="scientific">Prymnesium parvum</name>
    <name type="common">Toxic golden alga</name>
    <dbReference type="NCBI Taxonomy" id="97485"/>
    <lineage>
        <taxon>Eukaryota</taxon>
        <taxon>Haptista</taxon>
        <taxon>Haptophyta</taxon>
        <taxon>Prymnesiophyceae</taxon>
        <taxon>Prymnesiales</taxon>
        <taxon>Prymnesiaceae</taxon>
        <taxon>Prymnesium</taxon>
    </lineage>
</organism>
<evidence type="ECO:0000256" key="9">
    <source>
        <dbReference type="ARBA" id="ARBA00023136"/>
    </source>
</evidence>
<evidence type="ECO:0000256" key="8">
    <source>
        <dbReference type="ARBA" id="ARBA00022989"/>
    </source>
</evidence>
<dbReference type="EC" id="2.4.1.-" evidence="10"/>
<dbReference type="AlphaFoldDB" id="A0AB34K0C5"/>
<keyword evidence="5 10" id="KW-0808">Transferase</keyword>
<dbReference type="PANTHER" id="PTHR12413:SF1">
    <property type="entry name" value="DOLICHYL PYROPHOSPHATE MAN9GLCNAC2 ALPHA-1,3-GLUCOSYLTRANSFERASE"/>
    <property type="match status" value="1"/>
</dbReference>
<feature type="transmembrane region" description="Helical" evidence="10">
    <location>
        <begin position="179"/>
        <end position="200"/>
    </location>
</feature>
<evidence type="ECO:0000256" key="5">
    <source>
        <dbReference type="ARBA" id="ARBA00022679"/>
    </source>
</evidence>
<feature type="transmembrane region" description="Helical" evidence="10">
    <location>
        <begin position="115"/>
        <end position="135"/>
    </location>
</feature>
<feature type="transmembrane region" description="Helical" evidence="10">
    <location>
        <begin position="302"/>
        <end position="322"/>
    </location>
</feature>
<keyword evidence="4 10" id="KW-0328">Glycosyltransferase</keyword>
<evidence type="ECO:0000313" key="12">
    <source>
        <dbReference type="EMBL" id="KAL1527691.1"/>
    </source>
</evidence>
<dbReference type="InterPro" id="IPR004856">
    <property type="entry name" value="Glyco_trans_ALG6/ALG8"/>
</dbReference>
<proteinExistence type="inferred from homology"/>
<keyword evidence="8 10" id="KW-1133">Transmembrane helix</keyword>
<evidence type="ECO:0000256" key="7">
    <source>
        <dbReference type="ARBA" id="ARBA00022824"/>
    </source>
</evidence>
<evidence type="ECO:0000256" key="3">
    <source>
        <dbReference type="ARBA" id="ARBA00008715"/>
    </source>
</evidence>
<dbReference type="GO" id="GO:0005789">
    <property type="term" value="C:endoplasmic reticulum membrane"/>
    <property type="evidence" value="ECO:0007669"/>
    <property type="project" value="UniProtKB-SubCell"/>
</dbReference>
<feature type="transmembrane region" description="Helical" evidence="10">
    <location>
        <begin position="207"/>
        <end position="225"/>
    </location>
</feature>
<evidence type="ECO:0000313" key="13">
    <source>
        <dbReference type="Proteomes" id="UP001515480"/>
    </source>
</evidence>
<reference evidence="12 13" key="1">
    <citation type="journal article" date="2024" name="Science">
        <title>Giant polyketide synthase enzymes in the biosynthesis of giant marine polyether toxins.</title>
        <authorList>
            <person name="Fallon T.R."/>
            <person name="Shende V.V."/>
            <person name="Wierzbicki I.H."/>
            <person name="Pendleton A.L."/>
            <person name="Watervoot N.F."/>
            <person name="Auber R.P."/>
            <person name="Gonzalez D.J."/>
            <person name="Wisecaver J.H."/>
            <person name="Moore B.S."/>
        </authorList>
    </citation>
    <scope>NUCLEOTIDE SEQUENCE [LARGE SCALE GENOMIC DNA]</scope>
    <source>
        <strain evidence="12 13">12B1</strain>
    </source>
</reference>
<evidence type="ECO:0000256" key="4">
    <source>
        <dbReference type="ARBA" id="ARBA00022676"/>
    </source>
</evidence>
<sequence>MGEEPSSWEMLAAMAVAVVFRACVGLHGYSGEGAPPMYGDFEAQRHWMEVTVNLPPSGWYVHSADNDMQYWGLDYPPLSAHFSWLVGQSARLFSHPQLVELHRSRGIETMATRAFMRNSVIVSDVVFFFPVALLCARACSRGRHRQLGFLVQLLGLPAFMLIDHGHFQYNCVSLGLTLWAMYFCLIGWPVAASVAFSLALNFKQMSLYLAPGLFCYLLAGCLRAATFRARAANVAKLGTAVIATFVVCWLPFLGDMSSMLTVLRRVFPIERHLFEDKVANIWCTLSLLPGLKLKTMMPIPSLVRMTLLATLGAILPPCALLLRRPSRLGFVLCTTACGLAFFLCSYQVHEKHILLPLLPASLLASRHPLLFCWLSTAASFSLFPLLKRDGQALPYFLLQLSYLWAGFQLQRELDGRSIYKEWTLLGRCGLVTSLAAMLALHLAEATLPPPERYPDLHAVAFAAWACAHFVCAYFGILYCQWRVSLVEQSHTPFDASDKGAHSLFWWDTHAKVH</sequence>
<comment type="caution">
    <text evidence="12">The sequence shown here is derived from an EMBL/GenBank/DDBJ whole genome shotgun (WGS) entry which is preliminary data.</text>
</comment>
<evidence type="ECO:0000256" key="2">
    <source>
        <dbReference type="ARBA" id="ARBA00004922"/>
    </source>
</evidence>
<gene>
    <name evidence="12" type="ORF">AB1Y20_009077</name>
</gene>
<dbReference type="Pfam" id="PF03155">
    <property type="entry name" value="Alg6_Alg8"/>
    <property type="match status" value="1"/>
</dbReference>
<dbReference type="EMBL" id="JBGBPQ010000002">
    <property type="protein sequence ID" value="KAL1527691.1"/>
    <property type="molecule type" value="Genomic_DNA"/>
</dbReference>
<evidence type="ECO:0000256" key="1">
    <source>
        <dbReference type="ARBA" id="ARBA00004477"/>
    </source>
</evidence>
<feature type="transmembrane region" description="Helical" evidence="10">
    <location>
        <begin position="422"/>
        <end position="443"/>
    </location>
</feature>
<dbReference type="Proteomes" id="UP001515480">
    <property type="component" value="Unassembled WGS sequence"/>
</dbReference>
<keyword evidence="7 10" id="KW-0256">Endoplasmic reticulum</keyword>
<feature type="transmembrane region" description="Helical" evidence="10">
    <location>
        <begin position="237"/>
        <end position="263"/>
    </location>
</feature>
<feature type="transmembrane region" description="Helical" evidence="10">
    <location>
        <begin position="369"/>
        <end position="386"/>
    </location>
</feature>
<comment type="pathway">
    <text evidence="2 10">Protein modification; protein glycosylation.</text>
</comment>
<dbReference type="GO" id="GO:0042281">
    <property type="term" value="F:dolichyl pyrophosphate Man9GlcNAc2 alpha-1,3-glucosyltransferase activity"/>
    <property type="evidence" value="ECO:0007669"/>
    <property type="project" value="TreeGrafter"/>
</dbReference>
<protein>
    <recommendedName>
        <fullName evidence="10">Alpha-1,3-glucosyltransferase</fullName>
        <ecNumber evidence="10">2.4.1.-</ecNumber>
    </recommendedName>
</protein>
<feature type="signal peptide" evidence="11">
    <location>
        <begin position="1"/>
        <end position="25"/>
    </location>
</feature>
<comment type="subcellular location">
    <subcellularLocation>
        <location evidence="1 10">Endoplasmic reticulum membrane</location>
        <topology evidence="1 10">Multi-pass membrane protein</topology>
    </subcellularLocation>
</comment>
<keyword evidence="11" id="KW-0732">Signal</keyword>
<name>A0AB34K0C5_PRYPA</name>
<evidence type="ECO:0000256" key="10">
    <source>
        <dbReference type="RuleBase" id="RU363110"/>
    </source>
</evidence>
<evidence type="ECO:0000256" key="11">
    <source>
        <dbReference type="SAM" id="SignalP"/>
    </source>
</evidence>
<feature type="chain" id="PRO_5044261098" description="Alpha-1,3-glucosyltransferase" evidence="11">
    <location>
        <begin position="26"/>
        <end position="513"/>
    </location>
</feature>
<keyword evidence="13" id="KW-1185">Reference proteome</keyword>
<evidence type="ECO:0000256" key="6">
    <source>
        <dbReference type="ARBA" id="ARBA00022692"/>
    </source>
</evidence>
<dbReference type="PANTHER" id="PTHR12413">
    <property type="entry name" value="DOLICHYL GLYCOSYLTRANSFERASE"/>
    <property type="match status" value="1"/>
</dbReference>